<dbReference type="STRING" id="411471.SUBVAR_04099"/>
<dbReference type="AlphaFoldDB" id="D1PID4"/>
<keyword evidence="3" id="KW-1185">Reference proteome</keyword>
<feature type="chain" id="PRO_5038899969" evidence="1">
    <location>
        <begin position="20"/>
        <end position="55"/>
    </location>
</feature>
<reference evidence="2" key="1">
    <citation type="submission" date="2009-12" db="EMBL/GenBank/DDBJ databases">
        <authorList>
            <person name="Weinstock G."/>
            <person name="Sodergren E."/>
            <person name="Clifton S."/>
            <person name="Fulton L."/>
            <person name="Fulton B."/>
            <person name="Courtney L."/>
            <person name="Fronick C."/>
            <person name="Harrison M."/>
            <person name="Strong C."/>
            <person name="Farmer C."/>
            <person name="Delahaunty K."/>
            <person name="Markovic C."/>
            <person name="Hall O."/>
            <person name="Minx P."/>
            <person name="Tomlinson C."/>
            <person name="Mitreva M."/>
            <person name="Nelson J."/>
            <person name="Hou S."/>
            <person name="Wollam A."/>
            <person name="Pepin K.H."/>
            <person name="Johnson M."/>
            <person name="Bhonagiri V."/>
            <person name="Nash W.E."/>
            <person name="Warren W."/>
            <person name="Chinwalla A."/>
            <person name="Mardis E.R."/>
            <person name="Wilson R.K."/>
        </authorList>
    </citation>
    <scope>NUCLEOTIDE SEQUENCE [LARGE SCALE GENOMIC DNA]</scope>
    <source>
        <strain evidence="2">DSM 15176</strain>
    </source>
</reference>
<feature type="signal peptide" evidence="1">
    <location>
        <begin position="1"/>
        <end position="19"/>
    </location>
</feature>
<accession>D1PID4</accession>
<organism evidence="2 3">
    <name type="scientific">Subdoligranulum variabile DSM 15176</name>
    <dbReference type="NCBI Taxonomy" id="411471"/>
    <lineage>
        <taxon>Bacteria</taxon>
        <taxon>Bacillati</taxon>
        <taxon>Bacillota</taxon>
        <taxon>Clostridia</taxon>
        <taxon>Eubacteriales</taxon>
        <taxon>Oscillospiraceae</taxon>
        <taxon>Subdoligranulum</taxon>
    </lineage>
</organism>
<evidence type="ECO:0000256" key="1">
    <source>
        <dbReference type="SAM" id="SignalP"/>
    </source>
</evidence>
<evidence type="ECO:0000313" key="2">
    <source>
        <dbReference type="EMBL" id="EFB77519.1"/>
    </source>
</evidence>
<dbReference type="Proteomes" id="UP000003438">
    <property type="component" value="Unassembled WGS sequence"/>
</dbReference>
<keyword evidence="1" id="KW-0732">Signal</keyword>
<gene>
    <name evidence="2" type="ORF">SUBVAR_04099</name>
</gene>
<comment type="caution">
    <text evidence="2">The sequence shown here is derived from an EMBL/GenBank/DDBJ whole genome shotgun (WGS) entry which is preliminary data.</text>
</comment>
<dbReference type="HOGENOM" id="CLU_3030730_0_0_9"/>
<evidence type="ECO:0000313" key="3">
    <source>
        <dbReference type="Proteomes" id="UP000003438"/>
    </source>
</evidence>
<proteinExistence type="predicted"/>
<name>D1PID4_9FIRM</name>
<sequence length="55" mass="5987">MTTFSAAALLLVYTNQAAAAIGKPHKATPQKVVSLPVFQLLKQALKTNVRRVSFF</sequence>
<dbReference type="EMBL" id="ACBY02000010">
    <property type="protein sequence ID" value="EFB77519.1"/>
    <property type="molecule type" value="Genomic_DNA"/>
</dbReference>
<protein>
    <submittedName>
        <fullName evidence="2">Uncharacterized protein</fullName>
    </submittedName>
</protein>